<gene>
    <name evidence="2" type="ORF">CCAM_LOCUS22596</name>
</gene>
<feature type="compositionally biased region" description="Pro residues" evidence="1">
    <location>
        <begin position="10"/>
        <end position="30"/>
    </location>
</feature>
<dbReference type="EMBL" id="OOIL02002181">
    <property type="protein sequence ID" value="VFQ80820.1"/>
    <property type="molecule type" value="Genomic_DNA"/>
</dbReference>
<organism evidence="2 3">
    <name type="scientific">Cuscuta campestris</name>
    <dbReference type="NCBI Taxonomy" id="132261"/>
    <lineage>
        <taxon>Eukaryota</taxon>
        <taxon>Viridiplantae</taxon>
        <taxon>Streptophyta</taxon>
        <taxon>Embryophyta</taxon>
        <taxon>Tracheophyta</taxon>
        <taxon>Spermatophyta</taxon>
        <taxon>Magnoliopsida</taxon>
        <taxon>eudicotyledons</taxon>
        <taxon>Gunneridae</taxon>
        <taxon>Pentapetalae</taxon>
        <taxon>asterids</taxon>
        <taxon>lamiids</taxon>
        <taxon>Solanales</taxon>
        <taxon>Convolvulaceae</taxon>
        <taxon>Cuscuteae</taxon>
        <taxon>Cuscuta</taxon>
        <taxon>Cuscuta subgen. Grammica</taxon>
        <taxon>Cuscuta sect. Cleistogrammica</taxon>
    </lineage>
</organism>
<feature type="region of interest" description="Disordered" evidence="1">
    <location>
        <begin position="99"/>
        <end position="118"/>
    </location>
</feature>
<evidence type="ECO:0000313" key="3">
    <source>
        <dbReference type="Proteomes" id="UP000595140"/>
    </source>
</evidence>
<proteinExistence type="predicted"/>
<dbReference type="AlphaFoldDB" id="A0A484LWB1"/>
<evidence type="ECO:0008006" key="4">
    <source>
        <dbReference type="Google" id="ProtNLM"/>
    </source>
</evidence>
<reference evidence="2 3" key="1">
    <citation type="submission" date="2018-04" db="EMBL/GenBank/DDBJ databases">
        <authorList>
            <person name="Vogel A."/>
        </authorList>
    </citation>
    <scope>NUCLEOTIDE SEQUENCE [LARGE SCALE GENOMIC DNA]</scope>
</reference>
<evidence type="ECO:0000256" key="1">
    <source>
        <dbReference type="SAM" id="MobiDB-lite"/>
    </source>
</evidence>
<sequence>MVCQLSSRVMPPPPPPPKMMKPMAPPPPPKTNHLTPKVQGVTNVPHKLSSENVSSTPKVHGITNMPHKPSSEDLPDTLVKLMEYGDDDDDDTEVTAAEETLQGKSKDVPEAPKPFWAV</sequence>
<feature type="region of interest" description="Disordered" evidence="1">
    <location>
        <begin position="1"/>
        <end position="74"/>
    </location>
</feature>
<protein>
    <recommendedName>
        <fullName evidence="4">RIK</fullName>
    </recommendedName>
</protein>
<dbReference type="Proteomes" id="UP000595140">
    <property type="component" value="Unassembled WGS sequence"/>
</dbReference>
<accession>A0A484LWB1</accession>
<evidence type="ECO:0000313" key="2">
    <source>
        <dbReference type="EMBL" id="VFQ80820.1"/>
    </source>
</evidence>
<keyword evidence="3" id="KW-1185">Reference proteome</keyword>
<name>A0A484LWB1_9ASTE</name>